<feature type="transmembrane region" description="Helical" evidence="3">
    <location>
        <begin position="439"/>
        <end position="463"/>
    </location>
</feature>
<organism evidence="4 5">
    <name type="scientific">Paenibacillus prosopidis</name>
    <dbReference type="NCBI Taxonomy" id="630520"/>
    <lineage>
        <taxon>Bacteria</taxon>
        <taxon>Bacillati</taxon>
        <taxon>Bacillota</taxon>
        <taxon>Bacilli</taxon>
        <taxon>Bacillales</taxon>
        <taxon>Paenibacillaceae</taxon>
        <taxon>Paenibacillus</taxon>
    </lineage>
</organism>
<dbReference type="PIRSF" id="PIRSF005690">
    <property type="entry name" value="GerBA"/>
    <property type="match status" value="1"/>
</dbReference>
<evidence type="ECO:0000313" key="4">
    <source>
        <dbReference type="EMBL" id="RCW51032.1"/>
    </source>
</evidence>
<feature type="transmembrane region" description="Helical" evidence="3">
    <location>
        <begin position="274"/>
        <end position="295"/>
    </location>
</feature>
<name>A0A368W6R7_9BACL</name>
<evidence type="ECO:0000256" key="1">
    <source>
        <dbReference type="ARBA" id="ARBA00005278"/>
    </source>
</evidence>
<sequence length="522" mass="58064">MKIKKNFSSQSGQHQIMVQTEPLYESLDENIRKIKEDLGSSDDIIIREIRIGREGSVKVAVLYTDGLADKQVITEFFMESLMKKDTLIEPIEQLSDGDKRLESLKGMVLQIGDNKDITDFASLYNSLLSGDTVILLDGYSQGIAASTQGWQSRSISEPVAQSVVRGPQEAFTETLRTNTSMIRRKIKDPNLWLETKQIGRVTKTNVAVMYIKGIVNDKIVEEVRKRLDRIDIDGILESGYIEELIQDEVYSPFPTINNTERPDVAAAELLEGRVVILVDGTPFVLIVPTLFISFFQTAEDYYQRADISTLLRIIRFISLFIAMIGPALYIAITTFHQELLPTQLLISLAAQREGVPFPAFIEALMMEVTFEILREAGIRMPRPIGQAVSIVGTLVIGQAAVEAGIVSASMVIVVSITAISSFVITGYSMAISIRMIRFVIMGLAASFGIFGIVVALIALVLHLCSLRSFGIPYMSPFAPFVVGEHKDTIFRLPHWALSSRPRLINQKNSIRKQMSPPSKPKS</sequence>
<gene>
    <name evidence="4" type="ORF">DFP97_102224</name>
</gene>
<keyword evidence="2 3" id="KW-0472">Membrane</keyword>
<evidence type="ECO:0000313" key="5">
    <source>
        <dbReference type="Proteomes" id="UP000252415"/>
    </source>
</evidence>
<feature type="transmembrane region" description="Helical" evidence="3">
    <location>
        <begin position="316"/>
        <end position="335"/>
    </location>
</feature>
<dbReference type="AlphaFoldDB" id="A0A368W6R7"/>
<evidence type="ECO:0000256" key="3">
    <source>
        <dbReference type="SAM" id="Phobius"/>
    </source>
</evidence>
<dbReference type="RefSeq" id="WP_114378533.1">
    <property type="nucleotide sequence ID" value="NZ_QPJD01000002.1"/>
</dbReference>
<dbReference type="Pfam" id="PF03323">
    <property type="entry name" value="GerA"/>
    <property type="match status" value="1"/>
</dbReference>
<dbReference type="PANTHER" id="PTHR22550:SF5">
    <property type="entry name" value="LEUCINE ZIPPER PROTEIN 4"/>
    <property type="match status" value="1"/>
</dbReference>
<feature type="transmembrane region" description="Helical" evidence="3">
    <location>
        <begin position="407"/>
        <end position="427"/>
    </location>
</feature>
<comment type="caution">
    <text evidence="4">The sequence shown here is derived from an EMBL/GenBank/DDBJ whole genome shotgun (WGS) entry which is preliminary data.</text>
</comment>
<dbReference type="OrthoDB" id="1726708at2"/>
<dbReference type="GO" id="GO:0009847">
    <property type="term" value="P:spore germination"/>
    <property type="evidence" value="ECO:0007669"/>
    <property type="project" value="InterPro"/>
</dbReference>
<keyword evidence="5" id="KW-1185">Reference proteome</keyword>
<dbReference type="EMBL" id="QPJD01000002">
    <property type="protein sequence ID" value="RCW51032.1"/>
    <property type="molecule type" value="Genomic_DNA"/>
</dbReference>
<dbReference type="Proteomes" id="UP000252415">
    <property type="component" value="Unassembled WGS sequence"/>
</dbReference>
<dbReference type="PANTHER" id="PTHR22550">
    <property type="entry name" value="SPORE GERMINATION PROTEIN"/>
    <property type="match status" value="1"/>
</dbReference>
<dbReference type="InterPro" id="IPR050768">
    <property type="entry name" value="UPF0353/GerABKA_families"/>
</dbReference>
<accession>A0A368W6R7</accession>
<reference evidence="4 5" key="1">
    <citation type="submission" date="2018-07" db="EMBL/GenBank/DDBJ databases">
        <title>Genomic Encyclopedia of Type Strains, Phase III (KMG-III): the genomes of soil and plant-associated and newly described type strains.</title>
        <authorList>
            <person name="Whitman W."/>
        </authorList>
    </citation>
    <scope>NUCLEOTIDE SEQUENCE [LARGE SCALE GENOMIC DNA]</scope>
    <source>
        <strain evidence="4 5">CECT 7506</strain>
    </source>
</reference>
<proteinExistence type="inferred from homology"/>
<comment type="similarity">
    <text evidence="1">Belongs to the GerABKA family.</text>
</comment>
<dbReference type="InterPro" id="IPR004995">
    <property type="entry name" value="Spore_Ger"/>
</dbReference>
<keyword evidence="3" id="KW-1133">Transmembrane helix</keyword>
<protein>
    <submittedName>
        <fullName evidence="4">Spore germination protein KA</fullName>
    </submittedName>
</protein>
<dbReference type="GO" id="GO:0016020">
    <property type="term" value="C:membrane"/>
    <property type="evidence" value="ECO:0007669"/>
    <property type="project" value="InterPro"/>
</dbReference>
<keyword evidence="3" id="KW-0812">Transmembrane</keyword>
<evidence type="ECO:0000256" key="2">
    <source>
        <dbReference type="ARBA" id="ARBA00023136"/>
    </source>
</evidence>